<dbReference type="AlphaFoldDB" id="A0A8R1EJ76"/>
<dbReference type="EnsemblMetazoa" id="CJA36086.1">
    <property type="protein sequence ID" value="CJA36086.1"/>
    <property type="gene ID" value="WBGene00211933"/>
</dbReference>
<keyword evidence="2" id="KW-1185">Reference proteome</keyword>
<proteinExistence type="predicted"/>
<reference evidence="2" key="1">
    <citation type="submission" date="2010-08" db="EMBL/GenBank/DDBJ databases">
        <authorList>
            <consortium name="Caenorhabditis japonica Sequencing Consortium"/>
            <person name="Wilson R.K."/>
        </authorList>
    </citation>
    <scope>NUCLEOTIDE SEQUENCE [LARGE SCALE GENOMIC DNA]</scope>
    <source>
        <strain evidence="2">DF5081</strain>
    </source>
</reference>
<reference evidence="1" key="2">
    <citation type="submission" date="2022-06" db="UniProtKB">
        <authorList>
            <consortium name="EnsemblMetazoa"/>
        </authorList>
    </citation>
    <scope>IDENTIFICATION</scope>
    <source>
        <strain evidence="1">DF5081</strain>
    </source>
</reference>
<protein>
    <submittedName>
        <fullName evidence="1">Uncharacterized protein</fullName>
    </submittedName>
</protein>
<organism evidence="1 2">
    <name type="scientific">Caenorhabditis japonica</name>
    <dbReference type="NCBI Taxonomy" id="281687"/>
    <lineage>
        <taxon>Eukaryota</taxon>
        <taxon>Metazoa</taxon>
        <taxon>Ecdysozoa</taxon>
        <taxon>Nematoda</taxon>
        <taxon>Chromadorea</taxon>
        <taxon>Rhabditida</taxon>
        <taxon>Rhabditina</taxon>
        <taxon>Rhabditomorpha</taxon>
        <taxon>Rhabditoidea</taxon>
        <taxon>Rhabditidae</taxon>
        <taxon>Peloderinae</taxon>
        <taxon>Caenorhabditis</taxon>
    </lineage>
</organism>
<dbReference type="Proteomes" id="UP000005237">
    <property type="component" value="Unassembled WGS sequence"/>
</dbReference>
<accession>A0A8R1EJ76</accession>
<name>A0A8R1EJ76_CAEJA</name>
<sequence length="92" mass="10423">MASWLTGPQSDGKLLGRACPTYLPQGKRHGTTGELKDAIISEWELLEHEFKSKTTQYLLELVESVPNRVYDVISLKGATTKYETVFFWVAVF</sequence>
<evidence type="ECO:0000313" key="1">
    <source>
        <dbReference type="EnsemblMetazoa" id="CJA36086.1"/>
    </source>
</evidence>
<evidence type="ECO:0000313" key="2">
    <source>
        <dbReference type="Proteomes" id="UP000005237"/>
    </source>
</evidence>